<gene>
    <name evidence="1" type="ORF">TPAB3V08_LOCUS13253</name>
</gene>
<keyword evidence="2" id="KW-1185">Reference proteome</keyword>
<organism evidence="1 2">
    <name type="scientific">Timema podura</name>
    <name type="common">Walking stick</name>
    <dbReference type="NCBI Taxonomy" id="61482"/>
    <lineage>
        <taxon>Eukaryota</taxon>
        <taxon>Metazoa</taxon>
        <taxon>Ecdysozoa</taxon>
        <taxon>Arthropoda</taxon>
        <taxon>Hexapoda</taxon>
        <taxon>Insecta</taxon>
        <taxon>Pterygota</taxon>
        <taxon>Neoptera</taxon>
        <taxon>Polyneoptera</taxon>
        <taxon>Phasmatodea</taxon>
        <taxon>Timematodea</taxon>
        <taxon>Timematoidea</taxon>
        <taxon>Timematidae</taxon>
        <taxon>Timema</taxon>
    </lineage>
</organism>
<protein>
    <submittedName>
        <fullName evidence="1">Uncharacterized protein</fullName>
    </submittedName>
</protein>
<dbReference type="EMBL" id="CAJPIN010052717">
    <property type="protein sequence ID" value="CAG2066310.1"/>
    <property type="molecule type" value="Genomic_DNA"/>
</dbReference>
<sequence length="79" mass="8886">NMWAHTWSSLYNISKPFPSRDTYDYTSALIAKMEWSTSLDQGLASWLLTWCAGSERVDRLVNQLGSGSGQLAPSLVCWE</sequence>
<evidence type="ECO:0000313" key="2">
    <source>
        <dbReference type="Proteomes" id="UP001153148"/>
    </source>
</evidence>
<proteinExistence type="predicted"/>
<evidence type="ECO:0000313" key="1">
    <source>
        <dbReference type="EMBL" id="CAG2066310.1"/>
    </source>
</evidence>
<accession>A0ABN7PEW9</accession>
<dbReference type="Proteomes" id="UP001153148">
    <property type="component" value="Unassembled WGS sequence"/>
</dbReference>
<reference evidence="1" key="1">
    <citation type="submission" date="2021-03" db="EMBL/GenBank/DDBJ databases">
        <authorList>
            <person name="Tran Van P."/>
        </authorList>
    </citation>
    <scope>NUCLEOTIDE SEQUENCE</scope>
</reference>
<name>A0ABN7PEW9_TIMPD</name>
<comment type="caution">
    <text evidence="1">The sequence shown here is derived from an EMBL/GenBank/DDBJ whole genome shotgun (WGS) entry which is preliminary data.</text>
</comment>
<feature type="non-terminal residue" evidence="1">
    <location>
        <position position="1"/>
    </location>
</feature>